<dbReference type="OrthoDB" id="3349377at2759"/>
<reference evidence="3 4" key="1">
    <citation type="submission" date="2014-04" db="EMBL/GenBank/DDBJ databases">
        <authorList>
            <consortium name="DOE Joint Genome Institute"/>
            <person name="Kuo A."/>
            <person name="Kohler A."/>
            <person name="Jargeat P."/>
            <person name="Nagy L.G."/>
            <person name="Floudas D."/>
            <person name="Copeland A."/>
            <person name="Barry K.W."/>
            <person name="Cichocki N."/>
            <person name="Veneault-Fourrey C."/>
            <person name="LaButti K."/>
            <person name="Lindquist E.A."/>
            <person name="Lipzen A."/>
            <person name="Lundell T."/>
            <person name="Morin E."/>
            <person name="Murat C."/>
            <person name="Sun H."/>
            <person name="Tunlid A."/>
            <person name="Henrissat B."/>
            <person name="Grigoriev I.V."/>
            <person name="Hibbett D.S."/>
            <person name="Martin F."/>
            <person name="Nordberg H.P."/>
            <person name="Cantor M.N."/>
            <person name="Hua S.X."/>
        </authorList>
    </citation>
    <scope>NUCLEOTIDE SEQUENCE [LARGE SCALE GENOMIC DNA]</scope>
    <source>
        <strain evidence="3 4">Ve08.2h10</strain>
    </source>
</reference>
<keyword evidence="1" id="KW-1133">Transmembrane helix</keyword>
<keyword evidence="1" id="KW-0812">Transmembrane</keyword>
<dbReference type="Proteomes" id="UP000054538">
    <property type="component" value="Unassembled WGS sequence"/>
</dbReference>
<dbReference type="AlphaFoldDB" id="A0A0D0D0M5"/>
<dbReference type="EMBL" id="KN825780">
    <property type="protein sequence ID" value="KIK81538.1"/>
    <property type="molecule type" value="Genomic_DNA"/>
</dbReference>
<dbReference type="InParanoid" id="A0A0D0D0M5"/>
<name>A0A0D0D0M5_9AGAM</name>
<feature type="transmembrane region" description="Helical" evidence="1">
    <location>
        <begin position="20"/>
        <end position="38"/>
    </location>
</feature>
<feature type="transmembrane region" description="Helical" evidence="1">
    <location>
        <begin position="152"/>
        <end position="174"/>
    </location>
</feature>
<dbReference type="InterPro" id="IPR045340">
    <property type="entry name" value="DUF6533"/>
</dbReference>
<evidence type="ECO:0000313" key="3">
    <source>
        <dbReference type="EMBL" id="KIK81538.1"/>
    </source>
</evidence>
<evidence type="ECO:0000313" key="4">
    <source>
        <dbReference type="Proteomes" id="UP000054538"/>
    </source>
</evidence>
<keyword evidence="1" id="KW-0472">Membrane</keyword>
<evidence type="ECO:0000256" key="1">
    <source>
        <dbReference type="SAM" id="Phobius"/>
    </source>
</evidence>
<dbReference type="Pfam" id="PF20151">
    <property type="entry name" value="DUF6533"/>
    <property type="match status" value="1"/>
</dbReference>
<keyword evidence="4" id="KW-1185">Reference proteome</keyword>
<dbReference type="HOGENOM" id="CLU_035509_15_1_1"/>
<evidence type="ECO:0000259" key="2">
    <source>
        <dbReference type="Pfam" id="PF20151"/>
    </source>
</evidence>
<sequence length="318" mass="35611">MFGREVKYIWRKPWSLMSCLYVVVRYLGIVLAITNALWGSTIDTPELVRCAFSLWFSCLRANHRCIDTFKFMNWGGYVYTLALEVTMMLRTLAMYNQSRKLLWFILVLFIPVVVVEFILSVFYFGAGNGMHVTDIALPGTEFCASNFSLSPFLYISLSLPGIVFDGILAIFAIARVIPLMQRPLGGCRTNVCMQVLARDNVFYFLGNLAYRSFNLIPLTKLPPVYQNIGQVFCSVEPFVVPPYLVISFRESFADLAAGSEAGSQLDTMEFQPGSDRTGDSGCGDWDTHTFYTISSVHHSCAEIAATTFASKSNTSSFV</sequence>
<organism evidence="3 4">
    <name type="scientific">Paxillus rubicundulus Ve08.2h10</name>
    <dbReference type="NCBI Taxonomy" id="930991"/>
    <lineage>
        <taxon>Eukaryota</taxon>
        <taxon>Fungi</taxon>
        <taxon>Dikarya</taxon>
        <taxon>Basidiomycota</taxon>
        <taxon>Agaricomycotina</taxon>
        <taxon>Agaricomycetes</taxon>
        <taxon>Agaricomycetidae</taxon>
        <taxon>Boletales</taxon>
        <taxon>Paxilineae</taxon>
        <taxon>Paxillaceae</taxon>
        <taxon>Paxillus</taxon>
    </lineage>
</organism>
<feature type="transmembrane region" description="Helical" evidence="1">
    <location>
        <begin position="101"/>
        <end position="124"/>
    </location>
</feature>
<protein>
    <recommendedName>
        <fullName evidence="2">DUF6533 domain-containing protein</fullName>
    </recommendedName>
</protein>
<feature type="domain" description="DUF6533" evidence="2">
    <location>
        <begin position="1"/>
        <end position="30"/>
    </location>
</feature>
<feature type="transmembrane region" description="Helical" evidence="1">
    <location>
        <begin position="71"/>
        <end position="89"/>
    </location>
</feature>
<accession>A0A0D0D0M5</accession>
<proteinExistence type="predicted"/>
<gene>
    <name evidence="3" type="ORF">PAXRUDRAFT_752498</name>
</gene>
<reference evidence="4" key="2">
    <citation type="submission" date="2015-01" db="EMBL/GenBank/DDBJ databases">
        <title>Evolutionary Origins and Diversification of the Mycorrhizal Mutualists.</title>
        <authorList>
            <consortium name="DOE Joint Genome Institute"/>
            <consortium name="Mycorrhizal Genomics Consortium"/>
            <person name="Kohler A."/>
            <person name="Kuo A."/>
            <person name="Nagy L.G."/>
            <person name="Floudas D."/>
            <person name="Copeland A."/>
            <person name="Barry K.W."/>
            <person name="Cichocki N."/>
            <person name="Veneault-Fourrey C."/>
            <person name="LaButti K."/>
            <person name="Lindquist E.A."/>
            <person name="Lipzen A."/>
            <person name="Lundell T."/>
            <person name="Morin E."/>
            <person name="Murat C."/>
            <person name="Riley R."/>
            <person name="Ohm R."/>
            <person name="Sun H."/>
            <person name="Tunlid A."/>
            <person name="Henrissat B."/>
            <person name="Grigoriev I.V."/>
            <person name="Hibbett D.S."/>
            <person name="Martin F."/>
        </authorList>
    </citation>
    <scope>NUCLEOTIDE SEQUENCE [LARGE SCALE GENOMIC DNA]</scope>
    <source>
        <strain evidence="4">Ve08.2h10</strain>
    </source>
</reference>